<accession>A0AAC9CXL4</accession>
<dbReference type="RefSeq" id="WP_066032522.1">
    <property type="nucleotide sequence ID" value="NZ_CP016907.1"/>
</dbReference>
<evidence type="ECO:0000313" key="2">
    <source>
        <dbReference type="Proteomes" id="UP000093276"/>
    </source>
</evidence>
<sequence length="840" mass="87597">MATDRTNIGYKFENGDIPTGADFQEVFKSFVHIDEDKADFQMVETGTDDQHYVTPALLRAGLQNIGIITGNSYMPLKEHFDSFVGNTITLQYSPINFSVKVFKNGQLLLEREGEGNDGDYIINYEMAKITFSGNIDNRNIEVDYWYKNLTPNPGGGGSGEQIDFTSFLHTSGNETKNGILTFNNTTPTSTSGIVLTNSGDVASKVLDVTVSGAGSGIAVQNTAAGTGIKVSNTGAGAGLQVNSSSTATGNPLQVSKDNIVKAKIDAEGIVTAKRFVSEGGTAEKFVKGDGSFDDKVYAEDTKVIHTSGNETKDGALKLTHNTSVDDVLTIEKNNSANCLKLVQNSSSSATTSTFDTSTENVNRKAISVQKIQVEKAFITHDGNVSGTSFTTLNEKADITDGFLTLAASDSATAMAGHAKLYAKTDGTTDLYVMGSDGVEKKIGENGGDLSAYAKIDSPSFIGVPTAPTAAVGTNTNQLATTAFVLANASPSIPHLEYDNSNKTVWNNGQGNISTNLAFGENVLSSNTTGNVNTGIGQQSLLNNTTGLSNTAVGWSSLRNVESGSENTAIGSNSLSQCKGNKNTAIGKAAGTYLSTGSDNIFIGRETGSGITTGSGNVIIGYTATNATDLTNNIIIANGVGQQKARHDGTNWTLSGNVTGNSFIKTGGTASQFLKADGSLDSNSYISAASPALTGVPTAPTAALGTNTTQIATTAFVKNEISNGTYTPTVTNGPNVTEALLTRASYTRVGNTITVSISASATYNGNNSFGNIVVTLPQNRATAQILDVGSGVASEIGTVSSYLPVYCQSQNNNSVNLVFKPGSVVTSKFQIAAVFQYSILE</sequence>
<dbReference type="AlphaFoldDB" id="A0AAC9CXL4"/>
<evidence type="ECO:0000313" key="1">
    <source>
        <dbReference type="EMBL" id="AOC93725.1"/>
    </source>
</evidence>
<proteinExistence type="predicted"/>
<dbReference type="Proteomes" id="UP000093276">
    <property type="component" value="Chromosome"/>
</dbReference>
<protein>
    <submittedName>
        <fullName evidence="1">Uncharacterized protein</fullName>
    </submittedName>
</protein>
<dbReference type="GeneID" id="32306459"/>
<organism evidence="1 2">
    <name type="scientific">Flavobacterium anhuiense</name>
    <dbReference type="NCBI Taxonomy" id="459526"/>
    <lineage>
        <taxon>Bacteria</taxon>
        <taxon>Pseudomonadati</taxon>
        <taxon>Bacteroidota</taxon>
        <taxon>Flavobacteriia</taxon>
        <taxon>Flavobacteriales</taxon>
        <taxon>Flavobacteriaceae</taxon>
        <taxon>Flavobacterium</taxon>
    </lineage>
</organism>
<gene>
    <name evidence="1" type="ORF">BB050_00571</name>
</gene>
<dbReference type="EMBL" id="CP016907">
    <property type="protein sequence ID" value="AOC93725.1"/>
    <property type="molecule type" value="Genomic_DNA"/>
</dbReference>
<name>A0AAC9CXL4_9FLAO</name>
<reference evidence="1 2" key="1">
    <citation type="submission" date="2016-08" db="EMBL/GenBank/DDBJ databases">
        <title>Complete genome sequence of Flavobacterium johnsoniae strain GSE09, a volatile-producing biocontrol agent isolated from cucumber (Cucumis sativus).</title>
        <authorList>
            <person name="Jeong J.-J."/>
            <person name="Oh J.Y."/>
            <person name="Jim Y.J."/>
            <person name="Sang M.K."/>
            <person name="Kim K.D."/>
        </authorList>
    </citation>
    <scope>NUCLEOTIDE SEQUENCE [LARGE SCALE GENOMIC DNA]</scope>
    <source>
        <strain evidence="1 2">GSE09</strain>
    </source>
</reference>
<dbReference type="KEGG" id="fjg:BB050_00571"/>